<dbReference type="PROSITE" id="PS51406">
    <property type="entry name" value="FIBRINOGEN_C_2"/>
    <property type="match status" value="1"/>
</dbReference>
<protein>
    <recommendedName>
        <fullName evidence="1">Fibrinogen C-terminal domain-containing protein</fullName>
    </recommendedName>
</protein>
<gene>
    <name evidence="3" type="primary">20216815</name>
    <name evidence="2" type="ORF">HELRODRAFT_87913</name>
</gene>
<keyword evidence="4" id="KW-1185">Reference proteome</keyword>
<reference evidence="4" key="1">
    <citation type="submission" date="2012-12" db="EMBL/GenBank/DDBJ databases">
        <authorList>
            <person name="Hellsten U."/>
            <person name="Grimwood J."/>
            <person name="Chapman J.A."/>
            <person name="Shapiro H."/>
            <person name="Aerts A."/>
            <person name="Otillar R.P."/>
            <person name="Terry A.Y."/>
            <person name="Boore J.L."/>
            <person name="Simakov O."/>
            <person name="Marletaz F."/>
            <person name="Cho S.-J."/>
            <person name="Edsinger-Gonzales E."/>
            <person name="Havlak P."/>
            <person name="Kuo D.-H."/>
            <person name="Larsson T."/>
            <person name="Lv J."/>
            <person name="Arendt D."/>
            <person name="Savage R."/>
            <person name="Osoegawa K."/>
            <person name="de Jong P."/>
            <person name="Lindberg D.R."/>
            <person name="Seaver E.C."/>
            <person name="Weisblat D.A."/>
            <person name="Putnam N.H."/>
            <person name="Grigoriev I.V."/>
            <person name="Rokhsar D.S."/>
        </authorList>
    </citation>
    <scope>NUCLEOTIDE SEQUENCE</scope>
</reference>
<dbReference type="InterPro" id="IPR050373">
    <property type="entry name" value="Fibrinogen_C-term_domain"/>
</dbReference>
<dbReference type="SMART" id="SM00186">
    <property type="entry name" value="FBG"/>
    <property type="match status" value="1"/>
</dbReference>
<dbReference type="EnsemblMetazoa" id="HelroT87913">
    <property type="protein sequence ID" value="HelroP87913"/>
    <property type="gene ID" value="HelroG87913"/>
</dbReference>
<accession>T1G6W8</accession>
<dbReference type="OrthoDB" id="7735550at2759"/>
<dbReference type="HOGENOM" id="CLU_038628_6_2_1"/>
<proteinExistence type="predicted"/>
<dbReference type="InterPro" id="IPR036056">
    <property type="entry name" value="Fibrinogen-like_C"/>
</dbReference>
<evidence type="ECO:0000313" key="2">
    <source>
        <dbReference type="EMBL" id="ESN94004.1"/>
    </source>
</evidence>
<dbReference type="Pfam" id="PF00147">
    <property type="entry name" value="Fibrinogen_C"/>
    <property type="match status" value="1"/>
</dbReference>
<dbReference type="KEGG" id="hro:HELRODRAFT_87913"/>
<dbReference type="eggNOG" id="KOG2579">
    <property type="taxonomic scope" value="Eukaryota"/>
</dbReference>
<evidence type="ECO:0000259" key="1">
    <source>
        <dbReference type="PROSITE" id="PS51406"/>
    </source>
</evidence>
<dbReference type="PANTHER" id="PTHR19143">
    <property type="entry name" value="FIBRINOGEN/TENASCIN/ANGIOPOEITIN"/>
    <property type="match status" value="1"/>
</dbReference>
<dbReference type="SUPFAM" id="SSF56496">
    <property type="entry name" value="Fibrinogen C-terminal domain-like"/>
    <property type="match status" value="1"/>
</dbReference>
<dbReference type="EMBL" id="AMQM01007187">
    <property type="status" value="NOT_ANNOTATED_CDS"/>
    <property type="molecule type" value="Genomic_DNA"/>
</dbReference>
<dbReference type="CTD" id="20216815"/>
<organism evidence="3 4">
    <name type="scientific">Helobdella robusta</name>
    <name type="common">Californian leech</name>
    <dbReference type="NCBI Taxonomy" id="6412"/>
    <lineage>
        <taxon>Eukaryota</taxon>
        <taxon>Metazoa</taxon>
        <taxon>Spiralia</taxon>
        <taxon>Lophotrochozoa</taxon>
        <taxon>Annelida</taxon>
        <taxon>Clitellata</taxon>
        <taxon>Hirudinea</taxon>
        <taxon>Rhynchobdellida</taxon>
        <taxon>Glossiphoniidae</taxon>
        <taxon>Helobdella</taxon>
    </lineage>
</organism>
<sequence>DWIVIQQRIDGSLSFNKNWITYKLGFGNYNKNYWMGLEKIYQLTNWQNFRLRFEVLINGVWTSDEYDHFKIGSEMEKYRLTVSGYSGDKCNVLNSTVPEYRHNGMYFSTPDQDNDLLANWSCASMTSSGNWFNACQYQRVNSVYGSNLDYAYTRATYIRMMIKPNP</sequence>
<dbReference type="PANTHER" id="PTHR19143:SF462">
    <property type="entry name" value="APPLE DOMAIN-CONTAINING PROTEIN"/>
    <property type="match status" value="1"/>
</dbReference>
<dbReference type="InterPro" id="IPR002181">
    <property type="entry name" value="Fibrinogen_a/b/g_C_dom"/>
</dbReference>
<feature type="domain" description="Fibrinogen C-terminal" evidence="1">
    <location>
        <begin position="1"/>
        <end position="166"/>
    </location>
</feature>
<dbReference type="Gene3D" id="3.90.215.10">
    <property type="entry name" value="Gamma Fibrinogen, chain A, domain 1"/>
    <property type="match status" value="1"/>
</dbReference>
<dbReference type="InterPro" id="IPR014716">
    <property type="entry name" value="Fibrinogen_a/b/g_C_1"/>
</dbReference>
<evidence type="ECO:0000313" key="3">
    <source>
        <dbReference type="EnsemblMetazoa" id="HelroP87913"/>
    </source>
</evidence>
<dbReference type="GeneID" id="20216815"/>
<dbReference type="GO" id="GO:0005615">
    <property type="term" value="C:extracellular space"/>
    <property type="evidence" value="ECO:0000318"/>
    <property type="project" value="GO_Central"/>
</dbReference>
<reference evidence="3" key="3">
    <citation type="submission" date="2015-06" db="UniProtKB">
        <authorList>
            <consortium name="EnsemblMetazoa"/>
        </authorList>
    </citation>
    <scope>IDENTIFICATION</scope>
</reference>
<dbReference type="OMA" id="WHTHELI"/>
<dbReference type="AlphaFoldDB" id="T1G6W8"/>
<dbReference type="InParanoid" id="T1G6W8"/>
<name>T1G6W8_HELRO</name>
<dbReference type="RefSeq" id="XP_009027885.1">
    <property type="nucleotide sequence ID" value="XM_009029637.1"/>
</dbReference>
<reference evidence="2 4" key="2">
    <citation type="journal article" date="2013" name="Nature">
        <title>Insights into bilaterian evolution from three spiralian genomes.</title>
        <authorList>
            <person name="Simakov O."/>
            <person name="Marletaz F."/>
            <person name="Cho S.J."/>
            <person name="Edsinger-Gonzales E."/>
            <person name="Havlak P."/>
            <person name="Hellsten U."/>
            <person name="Kuo D.H."/>
            <person name="Larsson T."/>
            <person name="Lv J."/>
            <person name="Arendt D."/>
            <person name="Savage R."/>
            <person name="Osoegawa K."/>
            <person name="de Jong P."/>
            <person name="Grimwood J."/>
            <person name="Chapman J.A."/>
            <person name="Shapiro H."/>
            <person name="Aerts A."/>
            <person name="Otillar R.P."/>
            <person name="Terry A.Y."/>
            <person name="Boore J.L."/>
            <person name="Grigoriev I.V."/>
            <person name="Lindberg D.R."/>
            <person name="Seaver E.C."/>
            <person name="Weisblat D.A."/>
            <person name="Putnam N.H."/>
            <person name="Rokhsar D.S."/>
        </authorList>
    </citation>
    <scope>NUCLEOTIDE SEQUENCE</scope>
</reference>
<dbReference type="EMBL" id="KB097579">
    <property type="protein sequence ID" value="ESN94004.1"/>
    <property type="molecule type" value="Genomic_DNA"/>
</dbReference>
<dbReference type="Proteomes" id="UP000015101">
    <property type="component" value="Unassembled WGS sequence"/>
</dbReference>
<evidence type="ECO:0000313" key="4">
    <source>
        <dbReference type="Proteomes" id="UP000015101"/>
    </source>
</evidence>